<dbReference type="EMBL" id="GL377584">
    <property type="protein sequence ID" value="EFJ26405.1"/>
    <property type="molecule type" value="Genomic_DNA"/>
</dbReference>
<evidence type="ECO:0000256" key="1">
    <source>
        <dbReference type="SAM" id="MobiDB-lite"/>
    </source>
</evidence>
<proteinExistence type="predicted"/>
<evidence type="ECO:0000313" key="3">
    <source>
        <dbReference type="Proteomes" id="UP000001514"/>
    </source>
</evidence>
<dbReference type="AlphaFoldDB" id="D8RMV7"/>
<organism evidence="3">
    <name type="scientific">Selaginella moellendorffii</name>
    <name type="common">Spikemoss</name>
    <dbReference type="NCBI Taxonomy" id="88036"/>
    <lineage>
        <taxon>Eukaryota</taxon>
        <taxon>Viridiplantae</taxon>
        <taxon>Streptophyta</taxon>
        <taxon>Embryophyta</taxon>
        <taxon>Tracheophyta</taxon>
        <taxon>Lycopodiopsida</taxon>
        <taxon>Selaginellales</taxon>
        <taxon>Selaginellaceae</taxon>
        <taxon>Selaginella</taxon>
    </lineage>
</organism>
<dbReference type="Proteomes" id="UP000001514">
    <property type="component" value="Unassembled WGS sequence"/>
</dbReference>
<dbReference type="HOGENOM" id="CLU_084610_0_0_1"/>
<protein>
    <submittedName>
        <fullName evidence="2">Uncharacterized protein</fullName>
    </submittedName>
</protein>
<feature type="region of interest" description="Disordered" evidence="1">
    <location>
        <begin position="54"/>
        <end position="141"/>
    </location>
</feature>
<feature type="compositionally biased region" description="Polar residues" evidence="1">
    <location>
        <begin position="92"/>
        <end position="105"/>
    </location>
</feature>
<feature type="compositionally biased region" description="Polar residues" evidence="1">
    <location>
        <begin position="114"/>
        <end position="125"/>
    </location>
</feature>
<reference evidence="2 3" key="1">
    <citation type="journal article" date="2011" name="Science">
        <title>The Selaginella genome identifies genetic changes associated with the evolution of vascular plants.</title>
        <authorList>
            <person name="Banks J.A."/>
            <person name="Nishiyama T."/>
            <person name="Hasebe M."/>
            <person name="Bowman J.L."/>
            <person name="Gribskov M."/>
            <person name="dePamphilis C."/>
            <person name="Albert V.A."/>
            <person name="Aono N."/>
            <person name="Aoyama T."/>
            <person name="Ambrose B.A."/>
            <person name="Ashton N.W."/>
            <person name="Axtell M.J."/>
            <person name="Barker E."/>
            <person name="Barker M.S."/>
            <person name="Bennetzen J.L."/>
            <person name="Bonawitz N.D."/>
            <person name="Chapple C."/>
            <person name="Cheng C."/>
            <person name="Correa L.G."/>
            <person name="Dacre M."/>
            <person name="DeBarry J."/>
            <person name="Dreyer I."/>
            <person name="Elias M."/>
            <person name="Engstrom E.M."/>
            <person name="Estelle M."/>
            <person name="Feng L."/>
            <person name="Finet C."/>
            <person name="Floyd S.K."/>
            <person name="Frommer W.B."/>
            <person name="Fujita T."/>
            <person name="Gramzow L."/>
            <person name="Gutensohn M."/>
            <person name="Harholt J."/>
            <person name="Hattori M."/>
            <person name="Heyl A."/>
            <person name="Hirai T."/>
            <person name="Hiwatashi Y."/>
            <person name="Ishikawa M."/>
            <person name="Iwata M."/>
            <person name="Karol K.G."/>
            <person name="Koehler B."/>
            <person name="Kolukisaoglu U."/>
            <person name="Kubo M."/>
            <person name="Kurata T."/>
            <person name="Lalonde S."/>
            <person name="Li K."/>
            <person name="Li Y."/>
            <person name="Litt A."/>
            <person name="Lyons E."/>
            <person name="Manning G."/>
            <person name="Maruyama T."/>
            <person name="Michael T.P."/>
            <person name="Mikami K."/>
            <person name="Miyazaki S."/>
            <person name="Morinaga S."/>
            <person name="Murata T."/>
            <person name="Mueller-Roeber B."/>
            <person name="Nelson D.R."/>
            <person name="Obara M."/>
            <person name="Oguri Y."/>
            <person name="Olmstead R.G."/>
            <person name="Onodera N."/>
            <person name="Petersen B.L."/>
            <person name="Pils B."/>
            <person name="Prigge M."/>
            <person name="Rensing S.A."/>
            <person name="Riano-Pachon D.M."/>
            <person name="Roberts A.W."/>
            <person name="Sato Y."/>
            <person name="Scheller H.V."/>
            <person name="Schulz B."/>
            <person name="Schulz C."/>
            <person name="Shakirov E.V."/>
            <person name="Shibagaki N."/>
            <person name="Shinohara N."/>
            <person name="Shippen D.E."/>
            <person name="Soerensen I."/>
            <person name="Sotooka R."/>
            <person name="Sugimoto N."/>
            <person name="Sugita M."/>
            <person name="Sumikawa N."/>
            <person name="Tanurdzic M."/>
            <person name="Theissen G."/>
            <person name="Ulvskov P."/>
            <person name="Wakazuki S."/>
            <person name="Weng J.K."/>
            <person name="Willats W.W."/>
            <person name="Wipf D."/>
            <person name="Wolf P.G."/>
            <person name="Yang L."/>
            <person name="Zimmer A.D."/>
            <person name="Zhu Q."/>
            <person name="Mitros T."/>
            <person name="Hellsten U."/>
            <person name="Loque D."/>
            <person name="Otillar R."/>
            <person name="Salamov A."/>
            <person name="Schmutz J."/>
            <person name="Shapiro H."/>
            <person name="Lindquist E."/>
            <person name="Lucas S."/>
            <person name="Rokhsar D."/>
            <person name="Grigoriev I.V."/>
        </authorList>
    </citation>
    <scope>NUCLEOTIDE SEQUENCE [LARGE SCALE GENOMIC DNA]</scope>
</reference>
<name>D8RMV7_SELML</name>
<gene>
    <name evidence="2" type="ORF">SELMODRAFT_412952</name>
</gene>
<dbReference type="KEGG" id="smo:SELMODRAFT_412952"/>
<accession>D8RMV7</accession>
<keyword evidence="3" id="KW-1185">Reference proteome</keyword>
<evidence type="ECO:0000313" key="2">
    <source>
        <dbReference type="EMBL" id="EFJ26405.1"/>
    </source>
</evidence>
<sequence length="287" mass="31423">MGKGRRFLRSMKLARFLPSLSRSACAKLESMLAFAIIVLSDRFDRAARGMPPDMRIRHLKYRNAARKKGAKKKNSGGGSKSDPAKSSGGGNQSDPSSGITSNPAKTSGGGSKSDPASGSTSNPGKSSGGGASNPAARDSINIPAASSSSNAALLLYEDPDHKEPFLIAIPTLPEKTLYLRMRIINKALCMIFTIVSLTPQIDKELFKDLAKHFTRKFRADRESVTKEDYVIWAFNMGLPFMKNNKSLAGTNIYLRIWIQLGWYVGVRRWRSASSLWRKHGDVDARSP</sequence>
<feature type="compositionally biased region" description="Basic residues" evidence="1">
    <location>
        <begin position="57"/>
        <end position="74"/>
    </location>
</feature>
<dbReference type="Gramene" id="EFJ26405">
    <property type="protein sequence ID" value="EFJ26405"/>
    <property type="gene ID" value="SELMODRAFT_412952"/>
</dbReference>
<dbReference type="InParanoid" id="D8RMV7"/>